<sequence>MAWECAECQLGEGTPVPGGAPGVTVEIDVVCHHCGKPLCRNDRFVLVDDAFDASAGEDAPRAAHCKECRQRYHPRVTVLEPLFDGRSR</sequence>
<organism evidence="1 2">
    <name type="scientific">Saccharothrix lopnurensis</name>
    <dbReference type="NCBI Taxonomy" id="1670621"/>
    <lineage>
        <taxon>Bacteria</taxon>
        <taxon>Bacillati</taxon>
        <taxon>Actinomycetota</taxon>
        <taxon>Actinomycetes</taxon>
        <taxon>Pseudonocardiales</taxon>
        <taxon>Pseudonocardiaceae</taxon>
        <taxon>Saccharothrix</taxon>
    </lineage>
</organism>
<dbReference type="RefSeq" id="WP_380631795.1">
    <property type="nucleotide sequence ID" value="NZ_JBHSQO010000001.1"/>
</dbReference>
<accession>A0ABW1NZR3</accession>
<gene>
    <name evidence="1" type="ORF">ACFP3R_00975</name>
</gene>
<evidence type="ECO:0000313" key="2">
    <source>
        <dbReference type="Proteomes" id="UP001596220"/>
    </source>
</evidence>
<dbReference type="EMBL" id="JBHSQO010000001">
    <property type="protein sequence ID" value="MFC6087837.1"/>
    <property type="molecule type" value="Genomic_DNA"/>
</dbReference>
<name>A0ABW1NZR3_9PSEU</name>
<evidence type="ECO:0000313" key="1">
    <source>
        <dbReference type="EMBL" id="MFC6087837.1"/>
    </source>
</evidence>
<proteinExistence type="predicted"/>
<protein>
    <submittedName>
        <fullName evidence="1">Uncharacterized protein</fullName>
    </submittedName>
</protein>
<comment type="caution">
    <text evidence="1">The sequence shown here is derived from an EMBL/GenBank/DDBJ whole genome shotgun (WGS) entry which is preliminary data.</text>
</comment>
<reference evidence="2" key="1">
    <citation type="journal article" date="2019" name="Int. J. Syst. Evol. Microbiol.">
        <title>The Global Catalogue of Microorganisms (GCM) 10K type strain sequencing project: providing services to taxonomists for standard genome sequencing and annotation.</title>
        <authorList>
            <consortium name="The Broad Institute Genomics Platform"/>
            <consortium name="The Broad Institute Genome Sequencing Center for Infectious Disease"/>
            <person name="Wu L."/>
            <person name="Ma J."/>
        </authorList>
    </citation>
    <scope>NUCLEOTIDE SEQUENCE [LARGE SCALE GENOMIC DNA]</scope>
    <source>
        <strain evidence="2">CGMCC 4.7246</strain>
    </source>
</reference>
<dbReference type="Proteomes" id="UP001596220">
    <property type="component" value="Unassembled WGS sequence"/>
</dbReference>
<keyword evidence="2" id="KW-1185">Reference proteome</keyword>